<dbReference type="OrthoDB" id="6427599at2759"/>
<keyword evidence="2" id="KW-1185">Reference proteome</keyword>
<organism evidence="1 2">
    <name type="scientific">Nephila pilipes</name>
    <name type="common">Giant wood spider</name>
    <name type="synonym">Nephila maculata</name>
    <dbReference type="NCBI Taxonomy" id="299642"/>
    <lineage>
        <taxon>Eukaryota</taxon>
        <taxon>Metazoa</taxon>
        <taxon>Ecdysozoa</taxon>
        <taxon>Arthropoda</taxon>
        <taxon>Chelicerata</taxon>
        <taxon>Arachnida</taxon>
        <taxon>Araneae</taxon>
        <taxon>Araneomorphae</taxon>
        <taxon>Entelegynae</taxon>
        <taxon>Araneoidea</taxon>
        <taxon>Nephilidae</taxon>
        <taxon>Nephila</taxon>
    </lineage>
</organism>
<dbReference type="AlphaFoldDB" id="A0A8X6P016"/>
<evidence type="ECO:0000313" key="1">
    <source>
        <dbReference type="EMBL" id="GFT44086.1"/>
    </source>
</evidence>
<proteinExistence type="predicted"/>
<evidence type="ECO:0000313" key="2">
    <source>
        <dbReference type="Proteomes" id="UP000887013"/>
    </source>
</evidence>
<reference evidence="1" key="1">
    <citation type="submission" date="2020-08" db="EMBL/GenBank/DDBJ databases">
        <title>Multicomponent nature underlies the extraordinary mechanical properties of spider dragline silk.</title>
        <authorList>
            <person name="Kono N."/>
            <person name="Nakamura H."/>
            <person name="Mori M."/>
            <person name="Yoshida Y."/>
            <person name="Ohtoshi R."/>
            <person name="Malay A.D."/>
            <person name="Moran D.A.P."/>
            <person name="Tomita M."/>
            <person name="Numata K."/>
            <person name="Arakawa K."/>
        </authorList>
    </citation>
    <scope>NUCLEOTIDE SEQUENCE</scope>
</reference>
<sequence>MKPSNLQCYFVTNRNEYKDKPIDILENKLKDLNQPRKVMRSFTGSDNQKILETSYRLSLFIAKCCAAKTIGEILIKPAAKIMAKVLIEDRAKQILFDCKTDIII</sequence>
<comment type="caution">
    <text evidence="1">The sequence shown here is derived from an EMBL/GenBank/DDBJ whole genome shotgun (WGS) entry which is preliminary data.</text>
</comment>
<accession>A0A8X6P016</accession>
<dbReference type="EMBL" id="BMAW01064220">
    <property type="protein sequence ID" value="GFT44086.1"/>
    <property type="molecule type" value="Genomic_DNA"/>
</dbReference>
<gene>
    <name evidence="1" type="ORF">NPIL_374201</name>
</gene>
<protein>
    <submittedName>
        <fullName evidence="1">Uncharacterized protein</fullName>
    </submittedName>
</protein>
<name>A0A8X6P016_NEPPI</name>
<dbReference type="Proteomes" id="UP000887013">
    <property type="component" value="Unassembled WGS sequence"/>
</dbReference>